<dbReference type="InterPro" id="IPR014756">
    <property type="entry name" value="Ig_E-set"/>
</dbReference>
<evidence type="ECO:0000313" key="5">
    <source>
        <dbReference type="Proteomes" id="UP000292372"/>
    </source>
</evidence>
<evidence type="ECO:0000259" key="3">
    <source>
        <dbReference type="Pfam" id="PF16561"/>
    </source>
</evidence>
<dbReference type="InterPro" id="IPR032640">
    <property type="entry name" value="AMPK1_CBM"/>
</dbReference>
<dbReference type="InterPro" id="IPR013783">
    <property type="entry name" value="Ig-like_fold"/>
</dbReference>
<accession>A0A4V2JB93</accession>
<dbReference type="OrthoDB" id="5451596at2"/>
<comment type="similarity">
    <text evidence="1">Belongs to the CRP1/MDG1 family.</text>
</comment>
<protein>
    <recommendedName>
        <fullName evidence="3">AMP-activated protein kinase glycogen-binding domain-containing protein</fullName>
    </recommendedName>
</protein>
<feature type="chain" id="PRO_5020748024" description="AMP-activated protein kinase glycogen-binding domain-containing protein" evidence="2">
    <location>
        <begin position="23"/>
        <end position="322"/>
    </location>
</feature>
<dbReference type="PANTHER" id="PTHR10343">
    <property type="entry name" value="5'-AMP-ACTIVATED PROTEIN KINASE , BETA SUBUNIT"/>
    <property type="match status" value="1"/>
</dbReference>
<comment type="caution">
    <text evidence="4">The sequence shown here is derived from an EMBL/GenBank/DDBJ whole genome shotgun (WGS) entry which is preliminary data.</text>
</comment>
<feature type="signal peptide" evidence="2">
    <location>
        <begin position="1"/>
        <end position="22"/>
    </location>
</feature>
<dbReference type="GO" id="GO:0019901">
    <property type="term" value="F:protein kinase binding"/>
    <property type="evidence" value="ECO:0007669"/>
    <property type="project" value="TreeGrafter"/>
</dbReference>
<name>A0A4V2JB93_9FLAO</name>
<keyword evidence="2" id="KW-0732">Signal</keyword>
<reference evidence="4 5" key="1">
    <citation type="journal article" date="2015" name="Int. J. Syst. Evol. Microbiol.">
        <title>Hyunsoonleella pacifica sp. nov., isolated from seawater of South Pacific Gyre.</title>
        <authorList>
            <person name="Gao X."/>
            <person name="Zhang Z."/>
            <person name="Dai X."/>
            <person name="Zhang X.H."/>
        </authorList>
    </citation>
    <scope>NUCLEOTIDE SEQUENCE [LARGE SCALE GENOMIC DNA]</scope>
    <source>
        <strain evidence="4 5">SW033</strain>
    </source>
</reference>
<feature type="domain" description="AMP-activated protein kinase glycogen-binding" evidence="3">
    <location>
        <begin position="165"/>
        <end position="239"/>
    </location>
</feature>
<feature type="domain" description="AMP-activated protein kinase glycogen-binding" evidence="3">
    <location>
        <begin position="250"/>
        <end position="322"/>
    </location>
</feature>
<dbReference type="GO" id="GO:0007165">
    <property type="term" value="P:signal transduction"/>
    <property type="evidence" value="ECO:0007669"/>
    <property type="project" value="TreeGrafter"/>
</dbReference>
<dbReference type="PANTHER" id="PTHR10343:SF81">
    <property type="entry name" value="CRUCIFORM DNA-RECOGNIZING PROTEIN 1-RELATED"/>
    <property type="match status" value="1"/>
</dbReference>
<organism evidence="4 5">
    <name type="scientific">Hyunsoonleella pacifica</name>
    <dbReference type="NCBI Taxonomy" id="1080224"/>
    <lineage>
        <taxon>Bacteria</taxon>
        <taxon>Pseudomonadati</taxon>
        <taxon>Bacteroidota</taxon>
        <taxon>Flavobacteriia</taxon>
        <taxon>Flavobacteriales</taxon>
        <taxon>Flavobacteriaceae</taxon>
    </lineage>
</organism>
<dbReference type="GO" id="GO:0005737">
    <property type="term" value="C:cytoplasm"/>
    <property type="evidence" value="ECO:0007669"/>
    <property type="project" value="TreeGrafter"/>
</dbReference>
<sequence length="322" mass="37966">MKSLKTCLLLMFFSFINFGLHAQEDALKGYKIENDTVVFRFDVRDYSKFTQEHTGQRLEFSDFNIETVAVSGEFNLWSREGWRMEKVSDYVYELKKCVTDFNDAFTWEFKYVINNAYWAEPSKRDGNVSKALKDGKKLRGIYNLKMYTAYPTKEGNVYFKLKGFKDAKKVILAGSFNKWNERLFKMNKTDFGWELTLQMKPDVYQYRFIVDGKWMEDPHNPNKTPNEFHEYNSVIDIQKYTTFALVGYANAEEVILAGSFNDWNEVDFKMKKTIDGWVYTIPLSGGKHHYKFIVDGKWMTDPDNPIREYDAEGHINSVYMVK</sequence>
<dbReference type="AlphaFoldDB" id="A0A4V2JB93"/>
<dbReference type="Proteomes" id="UP000292372">
    <property type="component" value="Unassembled WGS sequence"/>
</dbReference>
<evidence type="ECO:0000313" key="4">
    <source>
        <dbReference type="EMBL" id="TBN17838.1"/>
    </source>
</evidence>
<gene>
    <name evidence="4" type="ORF">EYD46_05865</name>
</gene>
<dbReference type="SUPFAM" id="SSF81296">
    <property type="entry name" value="E set domains"/>
    <property type="match status" value="2"/>
</dbReference>
<dbReference type="CDD" id="cd02859">
    <property type="entry name" value="E_set_AMPKbeta_like_N"/>
    <property type="match status" value="2"/>
</dbReference>
<evidence type="ECO:0000256" key="2">
    <source>
        <dbReference type="SAM" id="SignalP"/>
    </source>
</evidence>
<dbReference type="Pfam" id="PF16561">
    <property type="entry name" value="AMPK1_CBM"/>
    <property type="match status" value="2"/>
</dbReference>
<dbReference type="GO" id="GO:0031588">
    <property type="term" value="C:nucleotide-activated protein kinase complex"/>
    <property type="evidence" value="ECO:0007669"/>
    <property type="project" value="TreeGrafter"/>
</dbReference>
<proteinExistence type="inferred from homology"/>
<keyword evidence="5" id="KW-1185">Reference proteome</keyword>
<evidence type="ECO:0000256" key="1">
    <source>
        <dbReference type="ARBA" id="ARBA00038216"/>
    </source>
</evidence>
<dbReference type="EMBL" id="SIRS01000002">
    <property type="protein sequence ID" value="TBN17838.1"/>
    <property type="molecule type" value="Genomic_DNA"/>
</dbReference>
<dbReference type="Gene3D" id="2.60.40.10">
    <property type="entry name" value="Immunoglobulins"/>
    <property type="match status" value="3"/>
</dbReference>
<dbReference type="RefSeq" id="WP_130936128.1">
    <property type="nucleotide sequence ID" value="NZ_BMEE01000001.1"/>
</dbReference>
<dbReference type="InterPro" id="IPR050827">
    <property type="entry name" value="CRP1_MDG1_kinase"/>
</dbReference>